<gene>
    <name evidence="10" type="ORF">ABS32_06755</name>
</gene>
<dbReference type="GO" id="GO:0042802">
    <property type="term" value="F:identical protein binding"/>
    <property type="evidence" value="ECO:0007669"/>
    <property type="project" value="UniProtKB-ARBA"/>
</dbReference>
<evidence type="ECO:0000313" key="10">
    <source>
        <dbReference type="EMBL" id="KRP31605.1"/>
    </source>
</evidence>
<sequence>MSSVTQMKEAPKLMNLRVREVTPLISPAQLRREIPLGSVSERTVRESRQEVEAVMEGTDTRPLVILGPCSIHDRKAALEYATRIKKMREELGDRLLLVMRVYFEKPRTTVGWKGLINDPGLDGSLDLEGGLKTGRRLLSEINEMGVPAGTEFLDPVVPQYLADLVSWAAIGARTTESQTHREMASGLSMPVGFKNGTDGSLQVAVDAMLSAQAPHAFVGIDAEGATSVIRTIGNRSTHLVLRGGRDKTNYDPSSLSAARESLKKHGLPERLMVDCSHANSGKEATKQETAWKSVVEQKKGGSPGILGLMLESHLMEGRQDIPAQGPKGLKYGISITDACMGWEQTEALLRWAAK</sequence>
<reference evidence="10 11" key="1">
    <citation type="submission" date="2015-10" db="EMBL/GenBank/DDBJ databases">
        <title>Metagenome-Assembled Genomes uncover a global brackish microbiome.</title>
        <authorList>
            <person name="Hugerth L.W."/>
            <person name="Larsson J."/>
            <person name="Alneberg J."/>
            <person name="Lindh M.V."/>
            <person name="Legrand C."/>
            <person name="Pinhassi J."/>
            <person name="Andersson A.F."/>
        </authorList>
    </citation>
    <scope>NUCLEOTIDE SEQUENCE [LARGE SCALE GENOMIC DNA]</scope>
    <source>
        <strain evidence="10">BACL9 MAG-120820-bin42</strain>
    </source>
</reference>
<feature type="domain" description="DAHP synthetase I/KDSA" evidence="9">
    <location>
        <begin position="53"/>
        <end position="349"/>
    </location>
</feature>
<evidence type="ECO:0000256" key="2">
    <source>
        <dbReference type="ARBA" id="ARBA00004688"/>
    </source>
</evidence>
<evidence type="ECO:0000256" key="4">
    <source>
        <dbReference type="ARBA" id="ARBA00022605"/>
    </source>
</evidence>
<comment type="catalytic activity">
    <reaction evidence="7 8">
        <text>D-erythrose 4-phosphate + phosphoenolpyruvate + H2O = 7-phospho-2-dehydro-3-deoxy-D-arabino-heptonate + phosphate</text>
        <dbReference type="Rhea" id="RHEA:14717"/>
        <dbReference type="ChEBI" id="CHEBI:15377"/>
        <dbReference type="ChEBI" id="CHEBI:16897"/>
        <dbReference type="ChEBI" id="CHEBI:43474"/>
        <dbReference type="ChEBI" id="CHEBI:58394"/>
        <dbReference type="ChEBI" id="CHEBI:58702"/>
        <dbReference type="EC" id="2.5.1.54"/>
    </reaction>
</comment>
<dbReference type="UniPathway" id="UPA00053">
    <property type="reaction ID" value="UER00084"/>
</dbReference>
<dbReference type="GO" id="GO:0009073">
    <property type="term" value="P:aromatic amino acid family biosynthetic process"/>
    <property type="evidence" value="ECO:0007669"/>
    <property type="project" value="UniProtKB-KW"/>
</dbReference>
<name>A0A0R2X686_9BACT</name>
<dbReference type="GO" id="GO:0003849">
    <property type="term" value="F:3-deoxy-7-phosphoheptulonate synthase activity"/>
    <property type="evidence" value="ECO:0007669"/>
    <property type="project" value="UniProtKB-EC"/>
</dbReference>
<comment type="caution">
    <text evidence="10">The sequence shown here is derived from an EMBL/GenBank/DDBJ whole genome shotgun (WGS) entry which is preliminary data.</text>
</comment>
<dbReference type="InterPro" id="IPR006219">
    <property type="entry name" value="DAHP_synth_1"/>
</dbReference>
<dbReference type="InterPro" id="IPR013785">
    <property type="entry name" value="Aldolase_TIM"/>
</dbReference>
<dbReference type="GO" id="GO:0008652">
    <property type="term" value="P:amino acid biosynthetic process"/>
    <property type="evidence" value="ECO:0007669"/>
    <property type="project" value="UniProtKB-KW"/>
</dbReference>
<dbReference type="EC" id="2.5.1.54" evidence="8"/>
<dbReference type="GO" id="GO:0005737">
    <property type="term" value="C:cytoplasm"/>
    <property type="evidence" value="ECO:0007669"/>
    <property type="project" value="TreeGrafter"/>
</dbReference>
<keyword evidence="6 8" id="KW-0057">Aromatic amino acid biosynthesis</keyword>
<dbReference type="NCBIfam" id="NF009395">
    <property type="entry name" value="PRK12755.1"/>
    <property type="match status" value="1"/>
</dbReference>
<evidence type="ECO:0000256" key="5">
    <source>
        <dbReference type="ARBA" id="ARBA00022679"/>
    </source>
</evidence>
<evidence type="ECO:0000256" key="3">
    <source>
        <dbReference type="ARBA" id="ARBA00007985"/>
    </source>
</evidence>
<dbReference type="PANTHER" id="PTHR21225">
    <property type="entry name" value="PHOSPHO-2-DEHYDRO-3-DEOXYHEPTONATE ALDOLASE DAHP SYNTHETASE"/>
    <property type="match status" value="1"/>
</dbReference>
<keyword evidence="4 8" id="KW-0028">Amino-acid biosynthesis</keyword>
<evidence type="ECO:0000256" key="1">
    <source>
        <dbReference type="ARBA" id="ARBA00003726"/>
    </source>
</evidence>
<dbReference type="SUPFAM" id="SSF51569">
    <property type="entry name" value="Aldolase"/>
    <property type="match status" value="1"/>
</dbReference>
<evidence type="ECO:0000313" key="11">
    <source>
        <dbReference type="Proteomes" id="UP000051557"/>
    </source>
</evidence>
<evidence type="ECO:0000256" key="7">
    <source>
        <dbReference type="ARBA" id="ARBA00047508"/>
    </source>
</evidence>
<evidence type="ECO:0000256" key="6">
    <source>
        <dbReference type="ARBA" id="ARBA00023141"/>
    </source>
</evidence>
<dbReference type="InterPro" id="IPR006218">
    <property type="entry name" value="DAHP1/KDSA"/>
</dbReference>
<organism evidence="10 11">
    <name type="scientific">Verrucomicrobia subdivision 6 bacterium BACL9 MAG-120820-bin42</name>
    <dbReference type="NCBI Taxonomy" id="1655634"/>
    <lineage>
        <taxon>Bacteria</taxon>
        <taxon>Pseudomonadati</taxon>
        <taxon>Verrucomicrobiota</taxon>
        <taxon>Verrucomicrobiia</taxon>
        <taxon>Verrucomicrobiales</taxon>
        <taxon>Verrucomicrobia subdivision 6</taxon>
    </lineage>
</organism>
<dbReference type="Pfam" id="PF00793">
    <property type="entry name" value="DAHP_synth_1"/>
    <property type="match status" value="1"/>
</dbReference>
<dbReference type="PANTHER" id="PTHR21225:SF12">
    <property type="entry name" value="PHOSPHO-2-DEHYDRO-3-DEOXYHEPTONATE ALDOLASE, TYROSINE-INHIBITED"/>
    <property type="match status" value="1"/>
</dbReference>
<comment type="pathway">
    <text evidence="2 8">Metabolic intermediate biosynthesis; chorismate biosynthesis; chorismate from D-erythrose 4-phosphate and phosphoenolpyruvate: step 1/7.</text>
</comment>
<protein>
    <recommendedName>
        <fullName evidence="8">Phospho-2-dehydro-3-deoxyheptonate aldolase</fullName>
        <ecNumber evidence="8">2.5.1.54</ecNumber>
    </recommendedName>
</protein>
<dbReference type="Gene3D" id="3.20.20.70">
    <property type="entry name" value="Aldolase class I"/>
    <property type="match status" value="1"/>
</dbReference>
<dbReference type="Proteomes" id="UP000051557">
    <property type="component" value="Unassembled WGS sequence"/>
</dbReference>
<evidence type="ECO:0000259" key="9">
    <source>
        <dbReference type="Pfam" id="PF00793"/>
    </source>
</evidence>
<dbReference type="EMBL" id="LIDM01000300">
    <property type="protein sequence ID" value="KRP31605.1"/>
    <property type="molecule type" value="Genomic_DNA"/>
</dbReference>
<accession>A0A0R2X686</accession>
<dbReference type="GO" id="GO:0009423">
    <property type="term" value="P:chorismate biosynthetic process"/>
    <property type="evidence" value="ECO:0007669"/>
    <property type="project" value="UniProtKB-UniPathway"/>
</dbReference>
<proteinExistence type="inferred from homology"/>
<evidence type="ECO:0000256" key="8">
    <source>
        <dbReference type="PIRNR" id="PIRNR001361"/>
    </source>
</evidence>
<dbReference type="AlphaFoldDB" id="A0A0R2X686"/>
<comment type="similarity">
    <text evidence="3 8">Belongs to the class-I DAHP synthase family.</text>
</comment>
<comment type="function">
    <text evidence="1 8">Stereospecific condensation of phosphoenolpyruvate (PEP) and D-erythrose-4-phosphate (E4P) giving rise to 3-deoxy-D-arabino-heptulosonate-7-phosphate (DAHP).</text>
</comment>
<dbReference type="NCBIfam" id="TIGR00034">
    <property type="entry name" value="aroFGH"/>
    <property type="match status" value="1"/>
</dbReference>
<dbReference type="PIRSF" id="PIRSF001361">
    <property type="entry name" value="DAHP_synthase"/>
    <property type="match status" value="1"/>
</dbReference>
<dbReference type="FunFam" id="3.20.20.70:FF:000005">
    <property type="entry name" value="Phospho-2-dehydro-3-deoxyheptonate aldolase"/>
    <property type="match status" value="1"/>
</dbReference>
<keyword evidence="5 8" id="KW-0808">Transferase</keyword>